<organism evidence="13 14">
    <name type="scientific">Actinobacillus seminis</name>
    <dbReference type="NCBI Taxonomy" id="722"/>
    <lineage>
        <taxon>Bacteria</taxon>
        <taxon>Pseudomonadati</taxon>
        <taxon>Pseudomonadota</taxon>
        <taxon>Gammaproteobacteria</taxon>
        <taxon>Pasteurellales</taxon>
        <taxon>Pasteurellaceae</taxon>
        <taxon>Actinobacillus</taxon>
    </lineage>
</organism>
<evidence type="ECO:0000256" key="11">
    <source>
        <dbReference type="SAM" id="MobiDB-lite"/>
    </source>
</evidence>
<evidence type="ECO:0000256" key="4">
    <source>
        <dbReference type="ARBA" id="ARBA00022475"/>
    </source>
</evidence>
<dbReference type="PANTHER" id="PTHR33446:SF2">
    <property type="entry name" value="PROTEIN TONB"/>
    <property type="match status" value="1"/>
</dbReference>
<dbReference type="GO" id="GO:0015891">
    <property type="term" value="P:siderophore transport"/>
    <property type="evidence" value="ECO:0007669"/>
    <property type="project" value="InterPro"/>
</dbReference>
<feature type="compositionally biased region" description="Basic residues" evidence="11">
    <location>
        <begin position="104"/>
        <end position="115"/>
    </location>
</feature>
<evidence type="ECO:0000259" key="12">
    <source>
        <dbReference type="PROSITE" id="PS52015"/>
    </source>
</evidence>
<dbReference type="InterPro" id="IPR037682">
    <property type="entry name" value="TonB_C"/>
</dbReference>
<evidence type="ECO:0000256" key="8">
    <source>
        <dbReference type="ARBA" id="ARBA00022989"/>
    </source>
</evidence>
<name>A0A380VHA6_9PAST</name>
<dbReference type="InterPro" id="IPR003538">
    <property type="entry name" value="TonB"/>
</dbReference>
<evidence type="ECO:0000256" key="3">
    <source>
        <dbReference type="ARBA" id="ARBA00022448"/>
    </source>
</evidence>
<keyword evidence="6 10" id="KW-0812">Transmembrane</keyword>
<keyword evidence="10" id="KW-0735">Signal-anchor</keyword>
<feature type="compositionally biased region" description="Polar residues" evidence="11">
    <location>
        <begin position="138"/>
        <end position="159"/>
    </location>
</feature>
<feature type="transmembrane region" description="Helical" evidence="10">
    <location>
        <begin position="6"/>
        <end position="27"/>
    </location>
</feature>
<keyword evidence="5 10" id="KW-0997">Cell inner membrane</keyword>
<evidence type="ECO:0000313" key="14">
    <source>
        <dbReference type="Proteomes" id="UP000254507"/>
    </source>
</evidence>
<dbReference type="AlphaFoldDB" id="A0A380VHA6"/>
<dbReference type="SUPFAM" id="SSF74653">
    <property type="entry name" value="TolA/TonB C-terminal domain"/>
    <property type="match status" value="1"/>
</dbReference>
<feature type="compositionally biased region" description="Basic and acidic residues" evidence="11">
    <location>
        <begin position="116"/>
        <end position="132"/>
    </location>
</feature>
<evidence type="ECO:0000256" key="10">
    <source>
        <dbReference type="RuleBase" id="RU362123"/>
    </source>
</evidence>
<evidence type="ECO:0000256" key="2">
    <source>
        <dbReference type="ARBA" id="ARBA00006555"/>
    </source>
</evidence>
<dbReference type="Pfam" id="PF03544">
    <property type="entry name" value="TonB_C"/>
    <property type="match status" value="1"/>
</dbReference>
<feature type="region of interest" description="Disordered" evidence="11">
    <location>
        <begin position="56"/>
        <end position="159"/>
    </location>
</feature>
<dbReference type="InterPro" id="IPR051045">
    <property type="entry name" value="TonB-dependent_transducer"/>
</dbReference>
<dbReference type="NCBIfam" id="TIGR01352">
    <property type="entry name" value="tonB_Cterm"/>
    <property type="match status" value="1"/>
</dbReference>
<evidence type="ECO:0000256" key="9">
    <source>
        <dbReference type="ARBA" id="ARBA00023136"/>
    </source>
</evidence>
<keyword evidence="8 10" id="KW-1133">Transmembrane helix</keyword>
<dbReference type="GO" id="GO:0015031">
    <property type="term" value="P:protein transport"/>
    <property type="evidence" value="ECO:0007669"/>
    <property type="project" value="UniProtKB-UniRule"/>
</dbReference>
<dbReference type="GO" id="GO:0098797">
    <property type="term" value="C:plasma membrane protein complex"/>
    <property type="evidence" value="ECO:0007669"/>
    <property type="project" value="TreeGrafter"/>
</dbReference>
<dbReference type="EMBL" id="UFSB01000001">
    <property type="protein sequence ID" value="SUU38870.1"/>
    <property type="molecule type" value="Genomic_DNA"/>
</dbReference>
<dbReference type="PANTHER" id="PTHR33446">
    <property type="entry name" value="PROTEIN TONB-RELATED"/>
    <property type="match status" value="1"/>
</dbReference>
<dbReference type="InterPro" id="IPR006260">
    <property type="entry name" value="TonB/TolA_C"/>
</dbReference>
<dbReference type="PROSITE" id="PS52015">
    <property type="entry name" value="TONB_CTD"/>
    <property type="match status" value="1"/>
</dbReference>
<evidence type="ECO:0000256" key="1">
    <source>
        <dbReference type="ARBA" id="ARBA00004383"/>
    </source>
</evidence>
<dbReference type="Proteomes" id="UP000254507">
    <property type="component" value="Unassembled WGS sequence"/>
</dbReference>
<feature type="compositionally biased region" description="Basic and acidic residues" evidence="11">
    <location>
        <begin position="66"/>
        <end position="103"/>
    </location>
</feature>
<comment type="similarity">
    <text evidence="2 10">Belongs to the TonB family.</text>
</comment>
<dbReference type="OrthoDB" id="9115347at2"/>
<evidence type="ECO:0000256" key="7">
    <source>
        <dbReference type="ARBA" id="ARBA00022927"/>
    </source>
</evidence>
<accession>A0A380VHA6</accession>
<sequence>MVSKRYSWVGFFLSLLFHATLIIAIFYTVNQDSANSQAAEEQTSISIEMMMGTVMEEPEPEPQNEPDPKQEVIAKEEVADPTIKPEPKKETPPEKKPEKPKEKVKPKKKKDKPKPKKQDDRPKSDRVVDSDAKINAVRSGNANVTTLNPNLTGNGSNTDELSAYRSALRREIERHKRYPKRAKMMRRQGIVTIAFTIGADGSLSNVRVVKSSGTNDLDQAALNAVQSARSIGPRPKGMSSAINVPISFKIQ</sequence>
<comment type="subcellular location">
    <subcellularLocation>
        <location evidence="1 10">Cell inner membrane</location>
        <topology evidence="1 10">Single-pass membrane protein</topology>
        <orientation evidence="1 10">Periplasmic side</orientation>
    </subcellularLocation>
</comment>
<comment type="function">
    <text evidence="10">Interacts with outer membrane receptor proteins that carry out high-affinity binding and energy dependent uptake into the periplasmic space of specific substrates. It could act to transduce energy from the cytoplasmic membrane to specific energy-requiring processes in the outer membrane, resulting in the release into the periplasm of ligands bound by these outer membrane proteins.</text>
</comment>
<evidence type="ECO:0000256" key="6">
    <source>
        <dbReference type="ARBA" id="ARBA00022692"/>
    </source>
</evidence>
<dbReference type="GO" id="GO:0055085">
    <property type="term" value="P:transmembrane transport"/>
    <property type="evidence" value="ECO:0007669"/>
    <property type="project" value="InterPro"/>
</dbReference>
<dbReference type="GO" id="GO:0031992">
    <property type="term" value="F:energy transducer activity"/>
    <property type="evidence" value="ECO:0007669"/>
    <property type="project" value="InterPro"/>
</dbReference>
<gene>
    <name evidence="13" type="ORF">NCTC10851_02314</name>
</gene>
<feature type="domain" description="TonB C-terminal" evidence="12">
    <location>
        <begin position="163"/>
        <end position="251"/>
    </location>
</feature>
<reference evidence="13 14" key="1">
    <citation type="submission" date="2018-06" db="EMBL/GenBank/DDBJ databases">
        <authorList>
            <consortium name="Pathogen Informatics"/>
            <person name="Doyle S."/>
        </authorList>
    </citation>
    <scope>NUCLEOTIDE SEQUENCE [LARGE SCALE GENOMIC DNA]</scope>
    <source>
        <strain evidence="13 14">NCTC10851</strain>
    </source>
</reference>
<keyword evidence="7 10" id="KW-0653">Protein transport</keyword>
<keyword evidence="9 10" id="KW-0472">Membrane</keyword>
<keyword evidence="3 10" id="KW-0813">Transport</keyword>
<dbReference type="Gene3D" id="3.30.1150.10">
    <property type="match status" value="1"/>
</dbReference>
<evidence type="ECO:0000256" key="5">
    <source>
        <dbReference type="ARBA" id="ARBA00022519"/>
    </source>
</evidence>
<dbReference type="PRINTS" id="PR01374">
    <property type="entry name" value="TONBPROTEIN"/>
</dbReference>
<dbReference type="GO" id="GO:0030288">
    <property type="term" value="C:outer membrane-bounded periplasmic space"/>
    <property type="evidence" value="ECO:0007669"/>
    <property type="project" value="InterPro"/>
</dbReference>
<evidence type="ECO:0000313" key="13">
    <source>
        <dbReference type="EMBL" id="SUU38870.1"/>
    </source>
</evidence>
<dbReference type="RefSeq" id="WP_115610099.1">
    <property type="nucleotide sequence ID" value="NZ_UFSB01000001.1"/>
</dbReference>
<proteinExistence type="inferred from homology"/>
<keyword evidence="4 10" id="KW-1003">Cell membrane</keyword>
<protein>
    <recommendedName>
        <fullName evidence="10">Protein TonB</fullName>
    </recommendedName>
</protein>